<feature type="domain" description="Glucose-methanol-choline oxidoreductase N-terminal" evidence="8">
    <location>
        <begin position="265"/>
        <end position="279"/>
    </location>
</feature>
<dbReference type="InterPro" id="IPR000172">
    <property type="entry name" value="GMC_OxRdtase_N"/>
</dbReference>
<dbReference type="RefSeq" id="WP_062093165.1">
    <property type="nucleotide sequence ID" value="NZ_FCOK02000160.1"/>
</dbReference>
<dbReference type="GO" id="GO:0019285">
    <property type="term" value="P:glycine betaine biosynthetic process from choline"/>
    <property type="evidence" value="ECO:0007669"/>
    <property type="project" value="TreeGrafter"/>
</dbReference>
<dbReference type="SUPFAM" id="SSF54373">
    <property type="entry name" value="FAD-linked reductases, C-terminal domain"/>
    <property type="match status" value="1"/>
</dbReference>
<comment type="cofactor">
    <cofactor evidence="1 5">
        <name>FAD</name>
        <dbReference type="ChEBI" id="CHEBI:57692"/>
    </cofactor>
</comment>
<dbReference type="GO" id="GO:0050660">
    <property type="term" value="F:flavin adenine dinucleotide binding"/>
    <property type="evidence" value="ECO:0007669"/>
    <property type="project" value="InterPro"/>
</dbReference>
<dbReference type="PANTHER" id="PTHR11552">
    <property type="entry name" value="GLUCOSE-METHANOL-CHOLINE GMC OXIDOREDUCTASE"/>
    <property type="match status" value="1"/>
</dbReference>
<evidence type="ECO:0000259" key="7">
    <source>
        <dbReference type="PROSITE" id="PS00623"/>
    </source>
</evidence>
<feature type="domain" description="Glucose-methanol-choline oxidoreductase N-terminal" evidence="7">
    <location>
        <begin position="93"/>
        <end position="116"/>
    </location>
</feature>
<dbReference type="Proteomes" id="UP000054683">
    <property type="component" value="Unassembled WGS sequence"/>
</dbReference>
<evidence type="ECO:0000256" key="3">
    <source>
        <dbReference type="ARBA" id="ARBA00022630"/>
    </source>
</evidence>
<name>A0A158K010_9BURK</name>
<feature type="binding site" evidence="5">
    <location>
        <begin position="103"/>
        <end position="106"/>
    </location>
    <ligand>
        <name>FAD</name>
        <dbReference type="ChEBI" id="CHEBI:57692"/>
    </ligand>
</feature>
<dbReference type="InterPro" id="IPR012132">
    <property type="entry name" value="GMC_OxRdtase"/>
</dbReference>
<evidence type="ECO:0000256" key="1">
    <source>
        <dbReference type="ARBA" id="ARBA00001974"/>
    </source>
</evidence>
<dbReference type="NCBIfam" id="NF002550">
    <property type="entry name" value="PRK02106.1"/>
    <property type="match status" value="1"/>
</dbReference>
<keyword evidence="3 6" id="KW-0285">Flavoprotein</keyword>
<dbReference type="SUPFAM" id="SSF51905">
    <property type="entry name" value="FAD/NAD(P)-binding domain"/>
    <property type="match status" value="1"/>
</dbReference>
<evidence type="ECO:0000313" key="10">
    <source>
        <dbReference type="Proteomes" id="UP000054683"/>
    </source>
</evidence>
<evidence type="ECO:0000256" key="5">
    <source>
        <dbReference type="PIRSR" id="PIRSR000137-2"/>
    </source>
</evidence>
<dbReference type="GO" id="GO:0008812">
    <property type="term" value="F:choline dehydrogenase activity"/>
    <property type="evidence" value="ECO:0007669"/>
    <property type="project" value="TreeGrafter"/>
</dbReference>
<dbReference type="PANTHER" id="PTHR11552:SF147">
    <property type="entry name" value="CHOLINE DEHYDROGENASE, MITOCHONDRIAL"/>
    <property type="match status" value="1"/>
</dbReference>
<organism evidence="9 10">
    <name type="scientific">Caballeronia udeis</name>
    <dbReference type="NCBI Taxonomy" id="1232866"/>
    <lineage>
        <taxon>Bacteria</taxon>
        <taxon>Pseudomonadati</taxon>
        <taxon>Pseudomonadota</taxon>
        <taxon>Betaproteobacteria</taxon>
        <taxon>Burkholderiales</taxon>
        <taxon>Burkholderiaceae</taxon>
        <taxon>Caballeronia</taxon>
    </lineage>
</organism>
<dbReference type="Pfam" id="PF00732">
    <property type="entry name" value="GMC_oxred_N"/>
    <property type="match status" value="1"/>
</dbReference>
<reference evidence="9 10" key="1">
    <citation type="submission" date="2016-01" db="EMBL/GenBank/DDBJ databases">
        <authorList>
            <person name="Oliw E.H."/>
        </authorList>
    </citation>
    <scope>NUCLEOTIDE SEQUENCE [LARGE SCALE GENOMIC DNA]</scope>
    <source>
        <strain evidence="9">LMG 27134</strain>
    </source>
</reference>
<dbReference type="GO" id="GO:0016020">
    <property type="term" value="C:membrane"/>
    <property type="evidence" value="ECO:0007669"/>
    <property type="project" value="TreeGrafter"/>
</dbReference>
<dbReference type="AlphaFoldDB" id="A0A158K010"/>
<keyword evidence="4 5" id="KW-0274">FAD</keyword>
<dbReference type="Pfam" id="PF05199">
    <property type="entry name" value="GMC_oxred_C"/>
    <property type="match status" value="1"/>
</dbReference>
<evidence type="ECO:0000256" key="4">
    <source>
        <dbReference type="ARBA" id="ARBA00022827"/>
    </source>
</evidence>
<feature type="binding site" evidence="5">
    <location>
        <position position="95"/>
    </location>
    <ligand>
        <name>FAD</name>
        <dbReference type="ChEBI" id="CHEBI:57692"/>
    </ligand>
</feature>
<dbReference type="Gene3D" id="3.30.560.10">
    <property type="entry name" value="Glucose Oxidase, domain 3"/>
    <property type="match status" value="1"/>
</dbReference>
<dbReference type="PROSITE" id="PS00623">
    <property type="entry name" value="GMC_OXRED_1"/>
    <property type="match status" value="1"/>
</dbReference>
<evidence type="ECO:0000313" key="9">
    <source>
        <dbReference type="EMBL" id="SAL74514.1"/>
    </source>
</evidence>
<sequence>MSAKPSISTQSVRHGYDYVIVGAGSAGCVLANRLGADPQVRVLLLEAGPVNRNWSIDMPSAMGIVVGGDRYNWQYQSEPEPFLNQRRIGTPRGRVLGGSSSINGMVYIRGHARDYDAWAQQGCTGWSYRDVLPYFIRSEKHELGADAYHGDSGHLRVTAGNTDTVLTRAFINAGVEAGYGHTDDVNGYRQEGFGRVDRTTWKGERWSTARGYLAEALTRGNVTVVTGALALRVLVSGNRATGIEYACNGETVKVYADAEVLLCGGAINTPQLLLLSGIGPADELSRACVRPLHDLPGVGKRLSDHPDTVVQYLCKKPVSIFPWTVAPRKWWVGAQWFMNRSGFAASNHFEAGAFIRSRAGVEHPDLQLTFMPLAVQPGSVSSVPAHAFQVHIDLMRPTSLGSVTLASNDPGLAPRILFNYLQTDRDRADMRAGARLVREIVAQNAMRELAGDELTPGPAAYDDASLDAWARQVTETGYHAAGTCKMGPASDAEAVAGPDLRVHGLERLRVIDASIMPVIVSGNTNAPTVMIGEKGSDLVMGRVPLPPSGAAVWTPADWRRQQRESERAAEEHGCQT</sequence>
<evidence type="ECO:0000259" key="8">
    <source>
        <dbReference type="PROSITE" id="PS00624"/>
    </source>
</evidence>
<evidence type="ECO:0000256" key="2">
    <source>
        <dbReference type="ARBA" id="ARBA00010790"/>
    </source>
</evidence>
<dbReference type="InterPro" id="IPR007867">
    <property type="entry name" value="GMC_OxRtase_C"/>
</dbReference>
<dbReference type="PROSITE" id="PS51257">
    <property type="entry name" value="PROKAR_LIPOPROTEIN"/>
    <property type="match status" value="1"/>
</dbReference>
<dbReference type="OrthoDB" id="9785276at2"/>
<protein>
    <submittedName>
        <fullName evidence="9">Choline dehydrogenase</fullName>
    </submittedName>
</protein>
<dbReference type="InterPro" id="IPR036188">
    <property type="entry name" value="FAD/NAD-bd_sf"/>
</dbReference>
<dbReference type="PIRSF" id="PIRSF000137">
    <property type="entry name" value="Alcohol_oxidase"/>
    <property type="match status" value="1"/>
</dbReference>
<comment type="similarity">
    <text evidence="2 6">Belongs to the GMC oxidoreductase family.</text>
</comment>
<dbReference type="PROSITE" id="PS00624">
    <property type="entry name" value="GMC_OXRED_2"/>
    <property type="match status" value="1"/>
</dbReference>
<proteinExistence type="inferred from homology"/>
<gene>
    <name evidence="9" type="ORF">AWB69_09203</name>
</gene>
<dbReference type="EMBL" id="FCOK02000160">
    <property type="protein sequence ID" value="SAL74514.1"/>
    <property type="molecule type" value="Genomic_DNA"/>
</dbReference>
<accession>A0A158K010</accession>
<dbReference type="Gene3D" id="3.50.50.60">
    <property type="entry name" value="FAD/NAD(P)-binding domain"/>
    <property type="match status" value="1"/>
</dbReference>
<evidence type="ECO:0000256" key="6">
    <source>
        <dbReference type="RuleBase" id="RU003968"/>
    </source>
</evidence>